<feature type="domain" description="HTH cro/C1-type" evidence="3">
    <location>
        <begin position="10"/>
        <end position="70"/>
    </location>
</feature>
<evidence type="ECO:0000256" key="2">
    <source>
        <dbReference type="PROSITE-ProRule" id="PRU00703"/>
    </source>
</evidence>
<dbReference type="PROSITE" id="PS50943">
    <property type="entry name" value="HTH_CROC1"/>
    <property type="match status" value="1"/>
</dbReference>
<dbReference type="EMBL" id="CP091871">
    <property type="protein sequence ID" value="WEU40962.1"/>
    <property type="molecule type" value="Genomic_DNA"/>
</dbReference>
<dbReference type="Proteomes" id="UP000186851">
    <property type="component" value="Chromosome"/>
</dbReference>
<dbReference type="SUPFAM" id="SSF54631">
    <property type="entry name" value="CBS-domain pair"/>
    <property type="match status" value="1"/>
</dbReference>
<dbReference type="PROSITE" id="PS51371">
    <property type="entry name" value="CBS"/>
    <property type="match status" value="2"/>
</dbReference>
<reference evidence="5" key="1">
    <citation type="journal article" date="2017" name="Nature">
        <title>Asgard archaea illuminate the origin of eukaryotic cellular complexity.</title>
        <authorList>
            <person name="Zaremba-Niedzwiedzka K."/>
            <person name="Caceres E.F."/>
            <person name="Saw J.H."/>
            <person name="Backstrom D."/>
            <person name="Juzokaite L."/>
            <person name="Vancaester E."/>
            <person name="Seitz K.W."/>
            <person name="Anantharaman K."/>
            <person name="Starnawski P."/>
            <person name="Kjeldsen K.U."/>
            <person name="Scott M.B."/>
            <person name="Nunoura T."/>
            <person name="Banfield J.F."/>
            <person name="Schramm A."/>
            <person name="Baker B.J."/>
            <person name="Spang A."/>
            <person name="Ettema T.J.G."/>
        </authorList>
    </citation>
    <scope>NUCLEOTIDE SEQUENCE</scope>
    <source>
        <strain evidence="5">LCB_4</strain>
    </source>
</reference>
<evidence type="ECO:0000313" key="5">
    <source>
        <dbReference type="EMBL" id="WEU40962.1"/>
    </source>
</evidence>
<protein>
    <submittedName>
        <fullName evidence="5">CBS domain-containing protein</fullName>
    </submittedName>
</protein>
<dbReference type="SUPFAM" id="SSF47413">
    <property type="entry name" value="lambda repressor-like DNA-binding domains"/>
    <property type="match status" value="1"/>
</dbReference>
<dbReference type="InterPro" id="IPR017158">
    <property type="entry name" value="Tscrpt-reg_CBS-contain_prd"/>
</dbReference>
<dbReference type="Pfam" id="PF00571">
    <property type="entry name" value="CBS"/>
    <property type="match status" value="2"/>
</dbReference>
<feature type="domain" description="CBS" evidence="4">
    <location>
        <begin position="80"/>
        <end position="135"/>
    </location>
</feature>
<dbReference type="PIRSF" id="PIRSF037253">
    <property type="entry name" value="HTH_CBS_prd"/>
    <property type="match status" value="1"/>
</dbReference>
<evidence type="ECO:0000313" key="6">
    <source>
        <dbReference type="Proteomes" id="UP000186851"/>
    </source>
</evidence>
<organism evidence="5 6">
    <name type="scientific">Odinarchaeota yellowstonii (strain LCB_4)</name>
    <dbReference type="NCBI Taxonomy" id="1841599"/>
    <lineage>
        <taxon>Archaea</taxon>
        <taxon>Promethearchaeati</taxon>
        <taxon>Candidatus Odinarchaeota</taxon>
        <taxon>Candidatus Odinarchaeia</taxon>
        <taxon>Candidatus Odinarchaeales</taxon>
        <taxon>Candidatus Odinarchaeaceae</taxon>
        <taxon>Candidatus Odinarchaeum</taxon>
    </lineage>
</organism>
<reference evidence="5" key="2">
    <citation type="journal article" date="2022" name="Nat. Microbiol.">
        <title>A closed Candidatus Odinarchaeum chromosome exposes Asgard archaeal viruses.</title>
        <authorList>
            <person name="Tamarit D."/>
            <person name="Caceres E.F."/>
            <person name="Krupovic M."/>
            <person name="Nijland R."/>
            <person name="Eme L."/>
            <person name="Robinson N.P."/>
            <person name="Ettema T.J.G."/>
        </authorList>
    </citation>
    <scope>NUCLEOTIDE SEQUENCE</scope>
    <source>
        <strain evidence="5">LCB_4</strain>
    </source>
</reference>
<dbReference type="KEGG" id="oyw:OdinLCB4_003380"/>
<dbReference type="InterPro" id="IPR051257">
    <property type="entry name" value="Diverse_CBS-Domain"/>
</dbReference>
<dbReference type="InterPro" id="IPR046342">
    <property type="entry name" value="CBS_dom_sf"/>
</dbReference>
<dbReference type="GO" id="GO:0003677">
    <property type="term" value="F:DNA binding"/>
    <property type="evidence" value="ECO:0007669"/>
    <property type="project" value="InterPro"/>
</dbReference>
<dbReference type="InterPro" id="IPR010982">
    <property type="entry name" value="Lambda_DNA-bd_dom_sf"/>
</dbReference>
<name>A0AAF0IDL0_ODILC</name>
<dbReference type="PANTHER" id="PTHR43080">
    <property type="entry name" value="CBS DOMAIN-CONTAINING PROTEIN CBSX3, MITOCHONDRIAL"/>
    <property type="match status" value="1"/>
</dbReference>
<dbReference type="Gene3D" id="3.10.580.10">
    <property type="entry name" value="CBS-domain"/>
    <property type="match status" value="1"/>
</dbReference>
<dbReference type="Pfam" id="PF01381">
    <property type="entry name" value="HTH_3"/>
    <property type="match status" value="1"/>
</dbReference>
<feature type="domain" description="CBS" evidence="4">
    <location>
        <begin position="144"/>
        <end position="194"/>
    </location>
</feature>
<evidence type="ECO:0000259" key="3">
    <source>
        <dbReference type="PROSITE" id="PS50943"/>
    </source>
</evidence>
<proteinExistence type="predicted"/>
<dbReference type="PANTHER" id="PTHR43080:SF4">
    <property type="entry name" value="CRO-LIKE PROTEIN"/>
    <property type="match status" value="1"/>
</dbReference>
<sequence length="194" mass="21473">MFNIPTSEDIKNYRKKAGLTQAELARKSNLSQSLIARIESNTVDPRLSTVRKIIDAIEETMRLKKTVKDILMLKSRDKNKLPALISLDLKAKALDAIALMKKYGVSQIPVLDQGRPVGCVLESDLLEKAVQRKDLSNLSVQDVMTNPLPVVSINSKIEDVNKFFTQGHPAVLVSENGSIIGILTKIDILSYTTT</sequence>
<dbReference type="InterPro" id="IPR000644">
    <property type="entry name" value="CBS_dom"/>
</dbReference>
<dbReference type="SMART" id="SM00530">
    <property type="entry name" value="HTH_XRE"/>
    <property type="match status" value="1"/>
</dbReference>
<evidence type="ECO:0000256" key="1">
    <source>
        <dbReference type="ARBA" id="ARBA00023122"/>
    </source>
</evidence>
<accession>A0AAF0IDL0</accession>
<evidence type="ECO:0000259" key="4">
    <source>
        <dbReference type="PROSITE" id="PS51371"/>
    </source>
</evidence>
<keyword evidence="1 2" id="KW-0129">CBS domain</keyword>
<dbReference type="Gene3D" id="1.10.260.40">
    <property type="entry name" value="lambda repressor-like DNA-binding domains"/>
    <property type="match status" value="1"/>
</dbReference>
<dbReference type="SMART" id="SM00116">
    <property type="entry name" value="CBS"/>
    <property type="match status" value="2"/>
</dbReference>
<dbReference type="InterPro" id="IPR001387">
    <property type="entry name" value="Cro/C1-type_HTH"/>
</dbReference>
<dbReference type="CDD" id="cd00093">
    <property type="entry name" value="HTH_XRE"/>
    <property type="match status" value="1"/>
</dbReference>
<dbReference type="AlphaFoldDB" id="A0AAF0IDL0"/>
<gene>
    <name evidence="5" type="ORF">OdinLCB4_003380</name>
</gene>